<dbReference type="Proteomes" id="UP001177140">
    <property type="component" value="Unassembled WGS sequence"/>
</dbReference>
<feature type="domain" description="Very-long-chain aldehyde decarbonylase CER1-like C-terminal" evidence="2">
    <location>
        <begin position="2"/>
        <end position="112"/>
    </location>
</feature>
<evidence type="ECO:0000259" key="2">
    <source>
        <dbReference type="Pfam" id="PF12076"/>
    </source>
</evidence>
<dbReference type="AlphaFoldDB" id="A0AA42AWV1"/>
<gene>
    <name evidence="3" type="ORF">MKW94_030940</name>
</gene>
<dbReference type="EMBL" id="JAJJMA010232589">
    <property type="protein sequence ID" value="MCL7042211.1"/>
    <property type="molecule type" value="Genomic_DNA"/>
</dbReference>
<accession>A0AA42AWV1</accession>
<dbReference type="Pfam" id="PF12076">
    <property type="entry name" value="CER1-like_C"/>
    <property type="match status" value="1"/>
</dbReference>
<evidence type="ECO:0000256" key="1">
    <source>
        <dbReference type="ARBA" id="ARBA00004141"/>
    </source>
</evidence>
<keyword evidence="4" id="KW-1185">Reference proteome</keyword>
<reference evidence="3" key="1">
    <citation type="submission" date="2022-03" db="EMBL/GenBank/DDBJ databases">
        <title>A functionally conserved STORR gene fusion in Papaver species that diverged 16.8 million years ago.</title>
        <authorList>
            <person name="Catania T."/>
        </authorList>
    </citation>
    <scope>NUCLEOTIDE SEQUENCE</scope>
    <source>
        <strain evidence="3">S-191538</strain>
    </source>
</reference>
<name>A0AA42AWV1_PAPNU</name>
<protein>
    <recommendedName>
        <fullName evidence="2">Very-long-chain aldehyde decarbonylase CER1-like C-terminal domain-containing protein</fullName>
    </recommendedName>
</protein>
<comment type="caution">
    <text evidence="3">The sequence shown here is derived from an EMBL/GenBank/DDBJ whole genome shotgun (WGS) entry which is preliminary data.</text>
</comment>
<organism evidence="3 4">
    <name type="scientific">Papaver nudicaule</name>
    <name type="common">Iceland poppy</name>
    <dbReference type="NCBI Taxonomy" id="74823"/>
    <lineage>
        <taxon>Eukaryota</taxon>
        <taxon>Viridiplantae</taxon>
        <taxon>Streptophyta</taxon>
        <taxon>Embryophyta</taxon>
        <taxon>Tracheophyta</taxon>
        <taxon>Spermatophyta</taxon>
        <taxon>Magnoliopsida</taxon>
        <taxon>Ranunculales</taxon>
        <taxon>Papaveraceae</taxon>
        <taxon>Papaveroideae</taxon>
        <taxon>Papaver</taxon>
    </lineage>
</organism>
<dbReference type="InterPro" id="IPR021940">
    <property type="entry name" value="CER1-like_C"/>
</dbReference>
<evidence type="ECO:0000313" key="3">
    <source>
        <dbReference type="EMBL" id="MCL7042211.1"/>
    </source>
</evidence>
<evidence type="ECO:0000313" key="4">
    <source>
        <dbReference type="Proteomes" id="UP001177140"/>
    </source>
</evidence>
<comment type="subcellular location">
    <subcellularLocation>
        <location evidence="1">Membrane</location>
        <topology evidence="1">Multi-pass membrane protein</topology>
    </subcellularLocation>
</comment>
<dbReference type="GO" id="GO:0016020">
    <property type="term" value="C:membrane"/>
    <property type="evidence" value="ECO:0007669"/>
    <property type="project" value="UniProtKB-SubCell"/>
</dbReference>
<proteinExistence type="predicted"/>
<sequence length="126" mass="14430">MSAPTETIFIPYSQIPPWSNFKRNTKGAANILRKDCVYYSTPAMIIPSSLENVHSCENWLPRRVMSAWRVAGMLHALEDWEGHECGNWLIKEDDSSMIDKVWTASFRHGFRPYHLPVPCTSTFIAA</sequence>